<dbReference type="PROSITE" id="PS51935">
    <property type="entry name" value="NLPC_P60"/>
    <property type="match status" value="1"/>
</dbReference>
<dbReference type="PANTHER" id="PTHR47359:SF3">
    <property type="entry name" value="NLP_P60 DOMAIN-CONTAINING PROTEIN-RELATED"/>
    <property type="match status" value="1"/>
</dbReference>
<dbReference type="Gene3D" id="3.90.1720.10">
    <property type="entry name" value="endopeptidase domain like (from Nostoc punctiforme)"/>
    <property type="match status" value="1"/>
</dbReference>
<feature type="chain" id="PRO_5042815228" description="NlpC/P60 domain-containing protein" evidence="5">
    <location>
        <begin position="21"/>
        <end position="176"/>
    </location>
</feature>
<dbReference type="Pfam" id="PF00877">
    <property type="entry name" value="NLPC_P60"/>
    <property type="match status" value="1"/>
</dbReference>
<organism evidence="7 8">
    <name type="scientific">Dictyostelium firmibasis</name>
    <dbReference type="NCBI Taxonomy" id="79012"/>
    <lineage>
        <taxon>Eukaryota</taxon>
        <taxon>Amoebozoa</taxon>
        <taxon>Evosea</taxon>
        <taxon>Eumycetozoa</taxon>
        <taxon>Dictyostelia</taxon>
        <taxon>Dictyosteliales</taxon>
        <taxon>Dictyosteliaceae</taxon>
        <taxon>Dictyostelium</taxon>
    </lineage>
</organism>
<dbReference type="GO" id="GO:0006508">
    <property type="term" value="P:proteolysis"/>
    <property type="evidence" value="ECO:0007669"/>
    <property type="project" value="UniProtKB-KW"/>
</dbReference>
<evidence type="ECO:0000256" key="5">
    <source>
        <dbReference type="SAM" id="SignalP"/>
    </source>
</evidence>
<dbReference type="InterPro" id="IPR000064">
    <property type="entry name" value="NLP_P60_dom"/>
</dbReference>
<accession>A0AAN7YVW6</accession>
<keyword evidence="8" id="KW-1185">Reference proteome</keyword>
<dbReference type="InterPro" id="IPR051794">
    <property type="entry name" value="PG_Endopeptidase_C40"/>
</dbReference>
<evidence type="ECO:0000313" key="8">
    <source>
        <dbReference type="Proteomes" id="UP001344447"/>
    </source>
</evidence>
<dbReference type="PANTHER" id="PTHR47359">
    <property type="entry name" value="PEPTIDOGLYCAN DL-ENDOPEPTIDASE CWLO"/>
    <property type="match status" value="1"/>
</dbReference>
<evidence type="ECO:0000313" key="7">
    <source>
        <dbReference type="EMBL" id="KAK5581971.1"/>
    </source>
</evidence>
<protein>
    <recommendedName>
        <fullName evidence="6">NlpC/P60 domain-containing protein</fullName>
    </recommendedName>
</protein>
<evidence type="ECO:0000256" key="1">
    <source>
        <dbReference type="ARBA" id="ARBA00007074"/>
    </source>
</evidence>
<feature type="signal peptide" evidence="5">
    <location>
        <begin position="1"/>
        <end position="20"/>
    </location>
</feature>
<evidence type="ECO:0000256" key="4">
    <source>
        <dbReference type="ARBA" id="ARBA00022807"/>
    </source>
</evidence>
<keyword evidence="4" id="KW-0788">Thiol protease</keyword>
<dbReference type="Proteomes" id="UP001344447">
    <property type="component" value="Unassembled WGS sequence"/>
</dbReference>
<dbReference type="SUPFAM" id="SSF54001">
    <property type="entry name" value="Cysteine proteinases"/>
    <property type="match status" value="1"/>
</dbReference>
<keyword evidence="2" id="KW-0645">Protease</keyword>
<dbReference type="InterPro" id="IPR038765">
    <property type="entry name" value="Papain-like_cys_pep_sf"/>
</dbReference>
<dbReference type="AlphaFoldDB" id="A0AAN7YVW6"/>
<sequence length="176" mass="18444">MKLIFSLILVIFTLFVSANANVESQVDRLAQFGESMNITLSQSVCNAAAAKAEHYATCGCPYVWGGTSCGCGGSGGMDCSGIVYTSFREAGWTGITRTTTTQYKQGTACSGCSGSNTSGCKAGDLLFYCFGCSGGVPDHVIMAIGGNRAVQCPEPGQDCSVIDIYSENYMLCRSMC</sequence>
<proteinExistence type="inferred from homology"/>
<evidence type="ECO:0000256" key="2">
    <source>
        <dbReference type="ARBA" id="ARBA00022670"/>
    </source>
</evidence>
<feature type="domain" description="NlpC/P60" evidence="6">
    <location>
        <begin position="42"/>
        <end position="176"/>
    </location>
</feature>
<reference evidence="7 8" key="1">
    <citation type="submission" date="2023-11" db="EMBL/GenBank/DDBJ databases">
        <title>Dfirmibasis_genome.</title>
        <authorList>
            <person name="Edelbroek B."/>
            <person name="Kjellin J."/>
            <person name="Jerlstrom-Hultqvist J."/>
            <person name="Soderbom F."/>
        </authorList>
    </citation>
    <scope>NUCLEOTIDE SEQUENCE [LARGE SCALE GENOMIC DNA]</scope>
    <source>
        <strain evidence="7 8">TNS-C-14</strain>
    </source>
</reference>
<gene>
    <name evidence="7" type="ORF">RB653_003552</name>
</gene>
<comment type="caution">
    <text evidence="7">The sequence shown here is derived from an EMBL/GenBank/DDBJ whole genome shotgun (WGS) entry which is preliminary data.</text>
</comment>
<keyword evidence="5" id="KW-0732">Signal</keyword>
<name>A0AAN7YVW6_9MYCE</name>
<evidence type="ECO:0000259" key="6">
    <source>
        <dbReference type="PROSITE" id="PS51935"/>
    </source>
</evidence>
<dbReference type="GO" id="GO:0008234">
    <property type="term" value="F:cysteine-type peptidase activity"/>
    <property type="evidence" value="ECO:0007669"/>
    <property type="project" value="UniProtKB-KW"/>
</dbReference>
<dbReference type="EMBL" id="JAVFKY010000001">
    <property type="protein sequence ID" value="KAK5581971.1"/>
    <property type="molecule type" value="Genomic_DNA"/>
</dbReference>
<comment type="similarity">
    <text evidence="1">Belongs to the peptidase C40 family.</text>
</comment>
<keyword evidence="3" id="KW-0378">Hydrolase</keyword>
<evidence type="ECO:0000256" key="3">
    <source>
        <dbReference type="ARBA" id="ARBA00022801"/>
    </source>
</evidence>